<dbReference type="RefSeq" id="WP_220209478.1">
    <property type="nucleotide sequence ID" value="NZ_BNJK01000002.1"/>
</dbReference>
<keyword evidence="2" id="KW-1185">Reference proteome</keyword>
<reference evidence="1" key="1">
    <citation type="submission" date="2020-10" db="EMBL/GenBank/DDBJ databases">
        <title>Taxonomic study of unclassified bacteria belonging to the class Ktedonobacteria.</title>
        <authorList>
            <person name="Yabe S."/>
            <person name="Wang C.M."/>
            <person name="Zheng Y."/>
            <person name="Sakai Y."/>
            <person name="Cavaletti L."/>
            <person name="Monciardini P."/>
            <person name="Donadio S."/>
        </authorList>
    </citation>
    <scope>NUCLEOTIDE SEQUENCE</scope>
    <source>
        <strain evidence="1">ID150040</strain>
    </source>
</reference>
<proteinExistence type="predicted"/>
<accession>A0A8J3IUI1</accession>
<protein>
    <submittedName>
        <fullName evidence="1">Uncharacterized protein</fullName>
    </submittedName>
</protein>
<organism evidence="1 2">
    <name type="scientific">Reticulibacter mediterranei</name>
    <dbReference type="NCBI Taxonomy" id="2778369"/>
    <lineage>
        <taxon>Bacteria</taxon>
        <taxon>Bacillati</taxon>
        <taxon>Chloroflexota</taxon>
        <taxon>Ktedonobacteria</taxon>
        <taxon>Ktedonobacterales</taxon>
        <taxon>Reticulibacteraceae</taxon>
        <taxon>Reticulibacter</taxon>
    </lineage>
</organism>
<evidence type="ECO:0000313" key="1">
    <source>
        <dbReference type="EMBL" id="GHO98788.1"/>
    </source>
</evidence>
<gene>
    <name evidence="1" type="ORF">KSF_088360</name>
</gene>
<dbReference type="EMBL" id="BNJK01000002">
    <property type="protein sequence ID" value="GHO98788.1"/>
    <property type="molecule type" value="Genomic_DNA"/>
</dbReference>
<evidence type="ECO:0000313" key="2">
    <source>
        <dbReference type="Proteomes" id="UP000597444"/>
    </source>
</evidence>
<dbReference type="AlphaFoldDB" id="A0A8J3IUI1"/>
<comment type="caution">
    <text evidence="1">The sequence shown here is derived from an EMBL/GenBank/DDBJ whole genome shotgun (WGS) entry which is preliminary data.</text>
</comment>
<dbReference type="Proteomes" id="UP000597444">
    <property type="component" value="Unassembled WGS sequence"/>
</dbReference>
<name>A0A8J3IUI1_9CHLR</name>
<sequence>MPVAYATGLHLSEEERRAIPDVLRLREAGGLIHHMQRYFAGMETDARIKAQVEQALWREAWLRTHGKTLREYAMTW</sequence>